<feature type="region of interest" description="Disordered" evidence="1">
    <location>
        <begin position="50"/>
        <end position="96"/>
    </location>
</feature>
<protein>
    <recommendedName>
        <fullName evidence="4">Spondin domain-containing protein</fullName>
    </recommendedName>
</protein>
<accession>A0ABN7B0K8</accession>
<organism evidence="2 3">
    <name type="scientific">Nesidiocoris tenuis</name>
    <dbReference type="NCBI Taxonomy" id="355587"/>
    <lineage>
        <taxon>Eukaryota</taxon>
        <taxon>Metazoa</taxon>
        <taxon>Ecdysozoa</taxon>
        <taxon>Arthropoda</taxon>
        <taxon>Hexapoda</taxon>
        <taxon>Insecta</taxon>
        <taxon>Pterygota</taxon>
        <taxon>Neoptera</taxon>
        <taxon>Paraneoptera</taxon>
        <taxon>Hemiptera</taxon>
        <taxon>Heteroptera</taxon>
        <taxon>Panheteroptera</taxon>
        <taxon>Cimicomorpha</taxon>
        <taxon>Miridae</taxon>
        <taxon>Dicyphina</taxon>
        <taxon>Nesidiocoris</taxon>
    </lineage>
</organism>
<evidence type="ECO:0000256" key="1">
    <source>
        <dbReference type="SAM" id="MobiDB-lite"/>
    </source>
</evidence>
<evidence type="ECO:0000313" key="2">
    <source>
        <dbReference type="EMBL" id="BES97945.1"/>
    </source>
</evidence>
<proteinExistence type="predicted"/>
<feature type="compositionally biased region" description="Basic and acidic residues" evidence="1">
    <location>
        <begin position="50"/>
        <end position="64"/>
    </location>
</feature>
<name>A0ABN7B0K8_9HEMI</name>
<keyword evidence="3" id="KW-1185">Reference proteome</keyword>
<sequence>MRPEKEKPIGLPTSSNPECKLCINFDRWVDLPEPAVFSRPAPAPFPFIWKRESLESKSSKRNDQNIEEGDVDRNGDDKPSEGKPKRWTRMCNKRNS</sequence>
<evidence type="ECO:0008006" key="4">
    <source>
        <dbReference type="Google" id="ProtNLM"/>
    </source>
</evidence>
<dbReference type="Proteomes" id="UP001307889">
    <property type="component" value="Chromosome 8"/>
</dbReference>
<reference evidence="2 3" key="1">
    <citation type="submission" date="2023-09" db="EMBL/GenBank/DDBJ databases">
        <title>Nesidiocoris tenuis whole genome shotgun sequence.</title>
        <authorList>
            <person name="Shibata T."/>
            <person name="Shimoda M."/>
            <person name="Kobayashi T."/>
            <person name="Uehara T."/>
        </authorList>
    </citation>
    <scope>NUCLEOTIDE SEQUENCE [LARGE SCALE GENOMIC DNA]</scope>
    <source>
        <strain evidence="2 3">Japan</strain>
    </source>
</reference>
<feature type="compositionally biased region" description="Basic and acidic residues" evidence="1">
    <location>
        <begin position="71"/>
        <end position="84"/>
    </location>
</feature>
<gene>
    <name evidence="2" type="ORF">NTJ_10760</name>
</gene>
<evidence type="ECO:0000313" key="3">
    <source>
        <dbReference type="Proteomes" id="UP001307889"/>
    </source>
</evidence>
<feature type="compositionally biased region" description="Basic residues" evidence="1">
    <location>
        <begin position="85"/>
        <end position="96"/>
    </location>
</feature>
<dbReference type="EMBL" id="AP028916">
    <property type="protein sequence ID" value="BES97945.1"/>
    <property type="molecule type" value="Genomic_DNA"/>
</dbReference>